<dbReference type="EMBL" id="JABBWG010000026">
    <property type="protein sequence ID" value="KAG1812450.1"/>
    <property type="molecule type" value="Genomic_DNA"/>
</dbReference>
<organism evidence="3 4">
    <name type="scientific">Suillus subaureus</name>
    <dbReference type="NCBI Taxonomy" id="48587"/>
    <lineage>
        <taxon>Eukaryota</taxon>
        <taxon>Fungi</taxon>
        <taxon>Dikarya</taxon>
        <taxon>Basidiomycota</taxon>
        <taxon>Agaricomycotina</taxon>
        <taxon>Agaricomycetes</taxon>
        <taxon>Agaricomycetidae</taxon>
        <taxon>Boletales</taxon>
        <taxon>Suillineae</taxon>
        <taxon>Suillaceae</taxon>
        <taxon>Suillus</taxon>
    </lineage>
</organism>
<accession>A0A9P7E741</accession>
<keyword evidence="4" id="KW-1185">Reference proteome</keyword>
<feature type="region of interest" description="Disordered" evidence="2">
    <location>
        <begin position="271"/>
        <end position="293"/>
    </location>
</feature>
<comment type="caution">
    <text evidence="3">The sequence shown here is derived from an EMBL/GenBank/DDBJ whole genome shotgun (WGS) entry which is preliminary data.</text>
</comment>
<evidence type="ECO:0000256" key="2">
    <source>
        <dbReference type="SAM" id="MobiDB-lite"/>
    </source>
</evidence>
<gene>
    <name evidence="3" type="ORF">BJ212DRAFT_1301463</name>
</gene>
<feature type="coiled-coil region" evidence="1">
    <location>
        <begin position="73"/>
        <end position="100"/>
    </location>
</feature>
<feature type="compositionally biased region" description="Basic and acidic residues" evidence="2">
    <location>
        <begin position="271"/>
        <end position="280"/>
    </location>
</feature>
<keyword evidence="1" id="KW-0175">Coiled coil</keyword>
<dbReference type="GeneID" id="64627146"/>
<reference evidence="3" key="1">
    <citation type="journal article" date="2020" name="New Phytol.">
        <title>Comparative genomics reveals dynamic genome evolution in host specialist ectomycorrhizal fungi.</title>
        <authorList>
            <person name="Lofgren L.A."/>
            <person name="Nguyen N.H."/>
            <person name="Vilgalys R."/>
            <person name="Ruytinx J."/>
            <person name="Liao H.L."/>
            <person name="Branco S."/>
            <person name="Kuo A."/>
            <person name="LaButti K."/>
            <person name="Lipzen A."/>
            <person name="Andreopoulos W."/>
            <person name="Pangilinan J."/>
            <person name="Riley R."/>
            <person name="Hundley H."/>
            <person name="Na H."/>
            <person name="Barry K."/>
            <person name="Grigoriev I.V."/>
            <person name="Stajich J.E."/>
            <person name="Kennedy P.G."/>
        </authorList>
    </citation>
    <scope>NUCLEOTIDE SEQUENCE</scope>
    <source>
        <strain evidence="3">MN1</strain>
    </source>
</reference>
<dbReference type="AlphaFoldDB" id="A0A9P7E741"/>
<dbReference type="Proteomes" id="UP000807769">
    <property type="component" value="Unassembled WGS sequence"/>
</dbReference>
<dbReference type="RefSeq" id="XP_041190595.1">
    <property type="nucleotide sequence ID" value="XM_041333129.1"/>
</dbReference>
<proteinExistence type="predicted"/>
<dbReference type="OrthoDB" id="2683319at2759"/>
<evidence type="ECO:0000313" key="3">
    <source>
        <dbReference type="EMBL" id="KAG1812450.1"/>
    </source>
</evidence>
<evidence type="ECO:0000313" key="4">
    <source>
        <dbReference type="Proteomes" id="UP000807769"/>
    </source>
</evidence>
<protein>
    <submittedName>
        <fullName evidence="3">Uncharacterized protein</fullName>
    </submittedName>
</protein>
<feature type="region of interest" description="Disordered" evidence="2">
    <location>
        <begin position="15"/>
        <end position="34"/>
    </location>
</feature>
<feature type="region of interest" description="Disordered" evidence="2">
    <location>
        <begin position="328"/>
        <end position="357"/>
    </location>
</feature>
<sequence length="436" mass="48799">MMFYTPHVPQYCSSNNASPTLHNPSPLPLGPTQLPSHGFDYSPGLLDSVDGFDHLGNSALSQSGYMHGGNTRIIALQNHINQLQLKLIQAKSAFSTLEAAFQELACSVQLINADPMNFTHASISLTTSSTKQLPPIDKNDYPNVLFWTRADWDKWQMTSQGLKQKGKRGPAAFLEDENGEPITEELLDIMHKTICGLWFKFAIKGLLATTWSKIIHLTRTLFHSIMEERHPLFRLAMDGWKLDLLCSVAYPLWHKNHLDADGNLLKQSKKVKQEDNDIGHHGSMSTSKHMKNDSMDPFMTVEDTPHLIVKGKSMNPLAVESHLDGTLDPQPMLLEDSPATSSNESLPQTVTPIPPPLPKVKKENQLPTHACIVLMNPLSKAGACTNYYHWHYCAQYLQDCSKFEAGACTNYHYCTQYLQYCSEFEAGACANYNYCA</sequence>
<name>A0A9P7E741_9AGAM</name>
<evidence type="ECO:0000256" key="1">
    <source>
        <dbReference type="SAM" id="Coils"/>
    </source>
</evidence>